<feature type="region of interest" description="Disordered" evidence="7">
    <location>
        <begin position="363"/>
        <end position="471"/>
    </location>
</feature>
<evidence type="ECO:0000259" key="9">
    <source>
        <dbReference type="PROSITE" id="PS51194"/>
    </source>
</evidence>
<feature type="domain" description="Helicase C-terminal" evidence="9">
    <location>
        <begin position="221"/>
        <end position="383"/>
    </location>
</feature>
<evidence type="ECO:0000256" key="3">
    <source>
        <dbReference type="ARBA" id="ARBA00022806"/>
    </source>
</evidence>
<evidence type="ECO:0000313" key="11">
    <source>
        <dbReference type="EMBL" id="MFC3530629.1"/>
    </source>
</evidence>
<dbReference type="InterPro" id="IPR011545">
    <property type="entry name" value="DEAD/DEAH_box_helicase_dom"/>
</dbReference>
<dbReference type="PANTHER" id="PTHR47959">
    <property type="entry name" value="ATP-DEPENDENT RNA HELICASE RHLE-RELATED"/>
    <property type="match status" value="1"/>
</dbReference>
<dbReference type="InterPro" id="IPR044742">
    <property type="entry name" value="DEAD/DEAH_RhlB"/>
</dbReference>
<proteinExistence type="inferred from homology"/>
<feature type="compositionally biased region" description="Basic and acidic residues" evidence="7">
    <location>
        <begin position="440"/>
        <end position="452"/>
    </location>
</feature>
<evidence type="ECO:0000259" key="8">
    <source>
        <dbReference type="PROSITE" id="PS51192"/>
    </source>
</evidence>
<dbReference type="PANTHER" id="PTHR47959:SF13">
    <property type="entry name" value="ATP-DEPENDENT RNA HELICASE RHLE"/>
    <property type="match status" value="1"/>
</dbReference>
<evidence type="ECO:0000256" key="2">
    <source>
        <dbReference type="ARBA" id="ARBA00022801"/>
    </source>
</evidence>
<gene>
    <name evidence="11" type="ORF">ACFOLG_00370</name>
</gene>
<dbReference type="EMBL" id="JBHRXN010000001">
    <property type="protein sequence ID" value="MFC3530629.1"/>
    <property type="molecule type" value="Genomic_DNA"/>
</dbReference>
<dbReference type="Proteomes" id="UP001595741">
    <property type="component" value="Unassembled WGS sequence"/>
</dbReference>
<dbReference type="InterPro" id="IPR050079">
    <property type="entry name" value="DEAD_box_RNA_helicase"/>
</dbReference>
<evidence type="ECO:0000256" key="5">
    <source>
        <dbReference type="ARBA" id="ARBA00038437"/>
    </source>
</evidence>
<evidence type="ECO:0000313" key="12">
    <source>
        <dbReference type="Proteomes" id="UP001595741"/>
    </source>
</evidence>
<name>A0ABV7R8R4_9NEIS</name>
<dbReference type="InterPro" id="IPR014001">
    <property type="entry name" value="Helicase_ATP-bd"/>
</dbReference>
<protein>
    <submittedName>
        <fullName evidence="11">DEAD/DEAH box helicase</fullName>
        <ecNumber evidence="11">3.6.4.-</ecNumber>
    </submittedName>
</protein>
<keyword evidence="2 11" id="KW-0378">Hydrolase</keyword>
<comment type="caution">
    <text evidence="11">The sequence shown here is derived from an EMBL/GenBank/DDBJ whole genome shotgun (WGS) entry which is preliminary data.</text>
</comment>
<dbReference type="SUPFAM" id="SSF52540">
    <property type="entry name" value="P-loop containing nucleoside triphosphate hydrolases"/>
    <property type="match status" value="1"/>
</dbReference>
<dbReference type="SMART" id="SM00490">
    <property type="entry name" value="HELICc"/>
    <property type="match status" value="1"/>
</dbReference>
<evidence type="ECO:0000256" key="1">
    <source>
        <dbReference type="ARBA" id="ARBA00022741"/>
    </source>
</evidence>
<dbReference type="Gene3D" id="3.40.50.300">
    <property type="entry name" value="P-loop containing nucleotide triphosphate hydrolases"/>
    <property type="match status" value="2"/>
</dbReference>
<keyword evidence="3 11" id="KW-0347">Helicase</keyword>
<accession>A0ABV7R8R4</accession>
<dbReference type="InterPro" id="IPR001650">
    <property type="entry name" value="Helicase_C-like"/>
</dbReference>
<organism evidence="11 12">
    <name type="scientific">Vogesella facilis</name>
    <dbReference type="NCBI Taxonomy" id="1655232"/>
    <lineage>
        <taxon>Bacteria</taxon>
        <taxon>Pseudomonadati</taxon>
        <taxon>Pseudomonadota</taxon>
        <taxon>Betaproteobacteria</taxon>
        <taxon>Neisseriales</taxon>
        <taxon>Chromobacteriaceae</taxon>
        <taxon>Vogesella</taxon>
    </lineage>
</organism>
<dbReference type="PROSITE" id="PS51192">
    <property type="entry name" value="HELICASE_ATP_BIND_1"/>
    <property type="match status" value="1"/>
</dbReference>
<keyword evidence="12" id="KW-1185">Reference proteome</keyword>
<dbReference type="PROSITE" id="PS51195">
    <property type="entry name" value="Q_MOTIF"/>
    <property type="match status" value="1"/>
</dbReference>
<dbReference type="InterPro" id="IPR027417">
    <property type="entry name" value="P-loop_NTPase"/>
</dbReference>
<dbReference type="SMART" id="SM00487">
    <property type="entry name" value="DEXDc"/>
    <property type="match status" value="1"/>
</dbReference>
<feature type="short sequence motif" description="Q motif" evidence="6">
    <location>
        <begin position="1"/>
        <end position="29"/>
    </location>
</feature>
<dbReference type="Pfam" id="PF00270">
    <property type="entry name" value="DEAD"/>
    <property type="match status" value="1"/>
</dbReference>
<evidence type="ECO:0000256" key="4">
    <source>
        <dbReference type="ARBA" id="ARBA00022840"/>
    </source>
</evidence>
<dbReference type="InterPro" id="IPR014014">
    <property type="entry name" value="RNA_helicase_DEAD_Q_motif"/>
</dbReference>
<dbReference type="GO" id="GO:0016787">
    <property type="term" value="F:hydrolase activity"/>
    <property type="evidence" value="ECO:0007669"/>
    <property type="project" value="UniProtKB-KW"/>
</dbReference>
<dbReference type="CDD" id="cd18787">
    <property type="entry name" value="SF2_C_DEAD"/>
    <property type="match status" value="1"/>
</dbReference>
<feature type="compositionally biased region" description="Polar residues" evidence="7">
    <location>
        <begin position="367"/>
        <end position="377"/>
    </location>
</feature>
<sequence>MSFAELGLAPEILRAIDEMGYSEATPIQAKAIPLVLSGRDLLAAAQTGTGKTAAFLLPILERLKKFANPSVSPAMHPVRALILSPTRELADQIGVNAKAYTKHLPLRSTTIFGGVNMDPQVAELRRGIEIVIATPGRLLDHVQQKTIQLNKVEVLVLDEGDRMLDMGFIQDIRKIMSLLPKERQTLLFSATFAPEIKKLAADFMRDPQTVEVARQNSTNAQVEQLVYAVDAYRKRALLSHLIREREMSQVIVFCRTKISADQLSRDLKRDGHAAEAIHGDKAQSARLETLNRFKAGEVKVLVATDVAARGLDISELPFVVNYEMPNSPEDYVHRIGRTGRAGASGVAISLMAPDESKQHEAIERLTKQSLPPQTVQGYSGRREEGNGEAAPRRERGEREERERREPREARDSRDRPPREAREPRAPRERENGRSPLQPVDKPRERDDGEGRKVMKKLGVGGRMLPQRQREVPALLLPPRYKVERS</sequence>
<keyword evidence="1" id="KW-0547">Nucleotide-binding</keyword>
<dbReference type="RefSeq" id="WP_386087263.1">
    <property type="nucleotide sequence ID" value="NZ_JBHRXN010000001.1"/>
</dbReference>
<dbReference type="PROSITE" id="PS51194">
    <property type="entry name" value="HELICASE_CTER"/>
    <property type="match status" value="1"/>
</dbReference>
<comment type="similarity">
    <text evidence="5">Belongs to the DEAD box helicase family.</text>
</comment>
<evidence type="ECO:0000256" key="6">
    <source>
        <dbReference type="PROSITE-ProRule" id="PRU00552"/>
    </source>
</evidence>
<evidence type="ECO:0000256" key="7">
    <source>
        <dbReference type="SAM" id="MobiDB-lite"/>
    </source>
</evidence>
<dbReference type="CDD" id="cd00268">
    <property type="entry name" value="DEADc"/>
    <property type="match status" value="1"/>
</dbReference>
<reference evidence="12" key="1">
    <citation type="journal article" date="2019" name="Int. J. Syst. Evol. Microbiol.">
        <title>The Global Catalogue of Microorganisms (GCM) 10K type strain sequencing project: providing services to taxonomists for standard genome sequencing and annotation.</title>
        <authorList>
            <consortium name="The Broad Institute Genomics Platform"/>
            <consortium name="The Broad Institute Genome Sequencing Center for Infectious Disease"/>
            <person name="Wu L."/>
            <person name="Ma J."/>
        </authorList>
    </citation>
    <scope>NUCLEOTIDE SEQUENCE [LARGE SCALE GENOMIC DNA]</scope>
    <source>
        <strain evidence="12">KCTC 42742</strain>
    </source>
</reference>
<dbReference type="Pfam" id="PF00271">
    <property type="entry name" value="Helicase_C"/>
    <property type="match status" value="1"/>
</dbReference>
<feature type="domain" description="DEAD-box RNA helicase Q" evidence="10">
    <location>
        <begin position="1"/>
        <end position="29"/>
    </location>
</feature>
<feature type="domain" description="Helicase ATP-binding" evidence="8">
    <location>
        <begin position="32"/>
        <end position="210"/>
    </location>
</feature>
<dbReference type="EC" id="3.6.4.-" evidence="11"/>
<feature type="compositionally biased region" description="Basic and acidic residues" evidence="7">
    <location>
        <begin position="380"/>
        <end position="432"/>
    </location>
</feature>
<dbReference type="GO" id="GO:0004386">
    <property type="term" value="F:helicase activity"/>
    <property type="evidence" value="ECO:0007669"/>
    <property type="project" value="UniProtKB-KW"/>
</dbReference>
<keyword evidence="4" id="KW-0067">ATP-binding</keyword>
<evidence type="ECO:0000259" key="10">
    <source>
        <dbReference type="PROSITE" id="PS51195"/>
    </source>
</evidence>